<keyword evidence="2" id="KW-1185">Reference proteome</keyword>
<organism evidence="1 2">
    <name type="scientific">Mesonia oceanica</name>
    <dbReference type="NCBI Taxonomy" id="2687242"/>
    <lineage>
        <taxon>Bacteria</taxon>
        <taxon>Pseudomonadati</taxon>
        <taxon>Bacteroidota</taxon>
        <taxon>Flavobacteriia</taxon>
        <taxon>Flavobacteriales</taxon>
        <taxon>Flavobacteriaceae</taxon>
        <taxon>Mesonia</taxon>
    </lineage>
</organism>
<gene>
    <name evidence="1" type="primary">resA_9</name>
    <name evidence="1" type="ORF">FVB9532_02909</name>
</gene>
<dbReference type="EMBL" id="CABVMM010000011">
    <property type="protein sequence ID" value="VVV01616.1"/>
    <property type="molecule type" value="Genomic_DNA"/>
</dbReference>
<name>A0AC61YAU7_9FLAO</name>
<evidence type="ECO:0000313" key="1">
    <source>
        <dbReference type="EMBL" id="VVV01616.1"/>
    </source>
</evidence>
<protein>
    <submittedName>
        <fullName evidence="1">Thiol-disulfide oxidoreductase ResA</fullName>
    </submittedName>
</protein>
<accession>A0AC61YAU7</accession>
<proteinExistence type="predicted"/>
<evidence type="ECO:0000313" key="2">
    <source>
        <dbReference type="Proteomes" id="UP000356253"/>
    </source>
</evidence>
<comment type="caution">
    <text evidence="1">The sequence shown here is derived from an EMBL/GenBank/DDBJ whole genome shotgun (WGS) entry which is preliminary data.</text>
</comment>
<sequence length="376" mass="42783">MKSHSSLILIICILLSCKQRPKGDLDQFEISGKISGIPDSTKIYLTNLDTDAVFDSTIIENENFKFKGKLIDPPTQLWLHGNLNKEFFYTNLLIKNESIKINGDHSDFPNSLKITGSPTQNQEIELNNLLASYRNKRDSIFNLVMKAHYAGDKEKVNTINKQVSHLDSLTQTIKIDYIKNHPNAHTSVIQLNYLKNQISKEKVKKLFLNLDPEIQQGKYGRPVKIFLEEKILDAGDAYYNFEAYKANNEPVKLSDLKGKYTLLDFTTAYCGPCIQAVDELKTLNQHIDSLEIISISGDINKEVWLKSLKRDQITWESVWDGKGSKSKTFIKYGASSFPTFVLIDPTGKLMRKWSGYSEKSLINKLSDLGFKNLNSL</sequence>
<reference evidence="1" key="1">
    <citation type="submission" date="2019-09" db="EMBL/GenBank/DDBJ databases">
        <authorList>
            <person name="Rodrigo-Torres L."/>
            <person name="Arahal R. D."/>
            <person name="Lucena T."/>
        </authorList>
    </citation>
    <scope>NUCLEOTIDE SEQUENCE</scope>
    <source>
        <strain evidence="1">ISS653</strain>
    </source>
</reference>
<dbReference type="Proteomes" id="UP000356253">
    <property type="component" value="Unassembled WGS sequence"/>
</dbReference>